<comment type="caution">
    <text evidence="5">The sequence shown here is derived from an EMBL/GenBank/DDBJ whole genome shotgun (WGS) entry which is preliminary data.</text>
</comment>
<dbReference type="RefSeq" id="WP_057183276.1">
    <property type="nucleotide sequence ID" value="NZ_BDQM01000027.1"/>
</dbReference>
<evidence type="ECO:0000256" key="3">
    <source>
        <dbReference type="PROSITE-ProRule" id="PRU00433"/>
    </source>
</evidence>
<keyword evidence="6" id="KW-1185">Reference proteome</keyword>
<evidence type="ECO:0000256" key="2">
    <source>
        <dbReference type="ARBA" id="ARBA00023004"/>
    </source>
</evidence>
<sequence>MKLLFITMIGLLTACNAGNGENLDGQGQPLEPVIAEDITDDDGNEEKSTLLWIQDNVFSPICVECHGGANPAAGQNLSDLATSAKNLINVTSANANFKRVLPGSAQNSYLYLKITGASQAGARMPLGKPALSTDAINAIKQWITLGALVPPNSNISAQVNYSHMATRQLNEHKSATLTLSFNQPMNFSSLASEQILINASSPTATWSISDENITLSVINPQTLKITISQLPLAVTQLKFSLNNNSISSIISIGGQLLDGNYNNVDGGEFNYEHNF</sequence>
<keyword evidence="3" id="KW-0349">Heme</keyword>
<accession>A0ABQ0MXZ9</accession>
<dbReference type="Proteomes" id="UP000197068">
    <property type="component" value="Unassembled WGS sequence"/>
</dbReference>
<dbReference type="EMBL" id="BDQM01000027">
    <property type="protein sequence ID" value="GAW97198.1"/>
    <property type="molecule type" value="Genomic_DNA"/>
</dbReference>
<gene>
    <name evidence="5" type="ORF">MTCD1_02824</name>
</gene>
<dbReference type="PROSITE" id="PS51257">
    <property type="entry name" value="PROKAR_LIPOPROTEIN"/>
    <property type="match status" value="1"/>
</dbReference>
<evidence type="ECO:0000313" key="5">
    <source>
        <dbReference type="EMBL" id="GAW97198.1"/>
    </source>
</evidence>
<dbReference type="PROSITE" id="PS51007">
    <property type="entry name" value="CYTC"/>
    <property type="match status" value="1"/>
</dbReference>
<evidence type="ECO:0000259" key="4">
    <source>
        <dbReference type="PROSITE" id="PS51007"/>
    </source>
</evidence>
<keyword evidence="2 3" id="KW-0408">Iron</keyword>
<dbReference type="InterPro" id="IPR009056">
    <property type="entry name" value="Cyt_c-like_dom"/>
</dbReference>
<keyword evidence="1 3" id="KW-0479">Metal-binding</keyword>
<reference evidence="5 6" key="1">
    <citation type="submission" date="2017-06" db="EMBL/GenBank/DDBJ databases">
        <title>Whole Genome Sequences of Colwellia marinimaniae MTCD1.</title>
        <authorList>
            <person name="Kusumoto H."/>
            <person name="Inoue M."/>
            <person name="Tanikawa K."/>
            <person name="Maeji H."/>
            <person name="Cameron J.H."/>
            <person name="Bartlett D.H."/>
        </authorList>
    </citation>
    <scope>NUCLEOTIDE SEQUENCE [LARGE SCALE GENOMIC DNA]</scope>
    <source>
        <strain evidence="5 6">MTCD1</strain>
    </source>
</reference>
<organism evidence="5 6">
    <name type="scientific">Colwellia marinimaniae</name>
    <dbReference type="NCBI Taxonomy" id="1513592"/>
    <lineage>
        <taxon>Bacteria</taxon>
        <taxon>Pseudomonadati</taxon>
        <taxon>Pseudomonadota</taxon>
        <taxon>Gammaproteobacteria</taxon>
        <taxon>Alteromonadales</taxon>
        <taxon>Colwelliaceae</taxon>
        <taxon>Colwellia</taxon>
    </lineage>
</organism>
<name>A0ABQ0MXZ9_9GAMM</name>
<protein>
    <recommendedName>
        <fullName evidence="4">Cytochrome c domain-containing protein</fullName>
    </recommendedName>
</protein>
<proteinExistence type="predicted"/>
<evidence type="ECO:0000313" key="6">
    <source>
        <dbReference type="Proteomes" id="UP000197068"/>
    </source>
</evidence>
<feature type="domain" description="Cytochrome c" evidence="4">
    <location>
        <begin position="49"/>
        <end position="147"/>
    </location>
</feature>
<evidence type="ECO:0000256" key="1">
    <source>
        <dbReference type="ARBA" id="ARBA00022723"/>
    </source>
</evidence>